<dbReference type="PATRIC" id="fig|1359193.3.peg.1276"/>
<protein>
    <recommendedName>
        <fullName evidence="3">RPE4 domain protein</fullName>
    </recommendedName>
</protein>
<dbReference type="EMBL" id="LAOI01000001">
    <property type="protein sequence ID" value="KJV90313.1"/>
    <property type="molecule type" value="Genomic_DNA"/>
</dbReference>
<accession>A0A0F3QCP9</accession>
<name>A0A0F3QCP9_RICBE</name>
<gene>
    <name evidence="1" type="ORF">RBEAN4_1316</name>
</gene>
<evidence type="ECO:0000313" key="1">
    <source>
        <dbReference type="EMBL" id="KJV90313.1"/>
    </source>
</evidence>
<comment type="caution">
    <text evidence="1">The sequence shown here is derived from an EMBL/GenBank/DDBJ whole genome shotgun (WGS) entry which is preliminary data.</text>
</comment>
<evidence type="ECO:0000313" key="2">
    <source>
        <dbReference type="Proteomes" id="UP000033661"/>
    </source>
</evidence>
<sequence length="66" mass="7650">MWIIFLCHPVIYSRDPVKNTNKISIFYYFLDLVPKPRDDTESVFGSCHPIAITNFYGLPNVEVSKV</sequence>
<proteinExistence type="predicted"/>
<dbReference type="AlphaFoldDB" id="A0A0F3QCP9"/>
<keyword evidence="2" id="KW-1185">Reference proteome</keyword>
<organism evidence="1 2">
    <name type="scientific">Rickettsia bellii str. RML An4</name>
    <dbReference type="NCBI Taxonomy" id="1359193"/>
    <lineage>
        <taxon>Bacteria</taxon>
        <taxon>Pseudomonadati</taxon>
        <taxon>Pseudomonadota</taxon>
        <taxon>Alphaproteobacteria</taxon>
        <taxon>Rickettsiales</taxon>
        <taxon>Rickettsiaceae</taxon>
        <taxon>Rickettsieae</taxon>
        <taxon>Rickettsia</taxon>
        <taxon>belli group</taxon>
    </lineage>
</organism>
<reference evidence="1 2" key="1">
    <citation type="submission" date="2015-02" db="EMBL/GenBank/DDBJ databases">
        <title>Genome Sequencing of Rickettsiales.</title>
        <authorList>
            <person name="Daugherty S.C."/>
            <person name="Su Q."/>
            <person name="Abolude K."/>
            <person name="Beier-Sexton M."/>
            <person name="Carlyon J.A."/>
            <person name="Carter R."/>
            <person name="Day N.P."/>
            <person name="Dumler S.J."/>
            <person name="Dyachenko V."/>
            <person name="Godinez A."/>
            <person name="Kurtti T.J."/>
            <person name="Lichay M."/>
            <person name="Mullins K.E."/>
            <person name="Ott S."/>
            <person name="Pappas-Brown V."/>
            <person name="Paris D.H."/>
            <person name="Patel P."/>
            <person name="Richards A.L."/>
            <person name="Sadzewicz L."/>
            <person name="Sears K."/>
            <person name="Seidman D."/>
            <person name="Sengamalay N."/>
            <person name="Stenos J."/>
            <person name="Tallon L.J."/>
            <person name="Vincent G."/>
            <person name="Fraser C.M."/>
            <person name="Munderloh U."/>
            <person name="Dunning-Hotopp J.C."/>
        </authorList>
    </citation>
    <scope>NUCLEOTIDE SEQUENCE [LARGE SCALE GENOMIC DNA]</scope>
    <source>
        <strain evidence="1 2">RML An4</strain>
    </source>
</reference>
<dbReference type="Proteomes" id="UP000033661">
    <property type="component" value="Unassembled WGS sequence"/>
</dbReference>
<evidence type="ECO:0008006" key="3">
    <source>
        <dbReference type="Google" id="ProtNLM"/>
    </source>
</evidence>